<feature type="region of interest" description="Disordered" evidence="1">
    <location>
        <begin position="1"/>
        <end position="34"/>
    </location>
</feature>
<evidence type="ECO:0000256" key="1">
    <source>
        <dbReference type="SAM" id="MobiDB-lite"/>
    </source>
</evidence>
<dbReference type="AlphaFoldDB" id="A0A7C8IJH5"/>
<comment type="caution">
    <text evidence="2">The sequence shown here is derived from an EMBL/GenBank/DDBJ whole genome shotgun (WGS) entry which is preliminary data.</text>
</comment>
<accession>A0A7C8IJH5</accession>
<dbReference type="Proteomes" id="UP000481861">
    <property type="component" value="Unassembled WGS sequence"/>
</dbReference>
<feature type="non-terminal residue" evidence="2">
    <location>
        <position position="1"/>
    </location>
</feature>
<proteinExistence type="predicted"/>
<gene>
    <name evidence="2" type="ORF">BDV95DRAFT_476632</name>
</gene>
<feature type="non-terminal residue" evidence="2">
    <location>
        <position position="244"/>
    </location>
</feature>
<keyword evidence="3" id="KW-1185">Reference proteome</keyword>
<reference evidence="2 3" key="1">
    <citation type="submission" date="2020-01" db="EMBL/GenBank/DDBJ databases">
        <authorList>
            <consortium name="DOE Joint Genome Institute"/>
            <person name="Haridas S."/>
            <person name="Albert R."/>
            <person name="Binder M."/>
            <person name="Bloem J."/>
            <person name="Labutti K."/>
            <person name="Salamov A."/>
            <person name="Andreopoulos B."/>
            <person name="Baker S.E."/>
            <person name="Barry K."/>
            <person name="Bills G."/>
            <person name="Bluhm B.H."/>
            <person name="Cannon C."/>
            <person name="Castanera R."/>
            <person name="Culley D.E."/>
            <person name="Daum C."/>
            <person name="Ezra D."/>
            <person name="Gonzalez J.B."/>
            <person name="Henrissat B."/>
            <person name="Kuo A."/>
            <person name="Liang C."/>
            <person name="Lipzen A."/>
            <person name="Lutzoni F."/>
            <person name="Magnuson J."/>
            <person name="Mondo S."/>
            <person name="Nolan M."/>
            <person name="Ohm R."/>
            <person name="Pangilinan J."/>
            <person name="Park H.-J.H."/>
            <person name="Ramirez L."/>
            <person name="Alfaro M."/>
            <person name="Sun H."/>
            <person name="Tritt A."/>
            <person name="Yoshinaga Y."/>
            <person name="Zwiers L.-H.L."/>
            <person name="Turgeon B.G."/>
            <person name="Goodwin S.B."/>
            <person name="Spatafora J.W."/>
            <person name="Crous P.W."/>
            <person name="Grigoriev I.V."/>
        </authorList>
    </citation>
    <scope>NUCLEOTIDE SEQUENCE [LARGE SCALE GENOMIC DNA]</scope>
    <source>
        <strain evidence="2 3">CBS 611.86</strain>
    </source>
</reference>
<evidence type="ECO:0000313" key="3">
    <source>
        <dbReference type="Proteomes" id="UP000481861"/>
    </source>
</evidence>
<dbReference type="EMBL" id="JAADJZ010000006">
    <property type="protein sequence ID" value="KAF2874367.1"/>
    <property type="molecule type" value="Genomic_DNA"/>
</dbReference>
<organism evidence="2 3">
    <name type="scientific">Massariosphaeria phaeospora</name>
    <dbReference type="NCBI Taxonomy" id="100035"/>
    <lineage>
        <taxon>Eukaryota</taxon>
        <taxon>Fungi</taxon>
        <taxon>Dikarya</taxon>
        <taxon>Ascomycota</taxon>
        <taxon>Pezizomycotina</taxon>
        <taxon>Dothideomycetes</taxon>
        <taxon>Pleosporomycetidae</taxon>
        <taxon>Pleosporales</taxon>
        <taxon>Pleosporales incertae sedis</taxon>
        <taxon>Massariosphaeria</taxon>
    </lineage>
</organism>
<sequence length="244" mass="28154">PDDASPASPLPPMKAAKLSAAQNTRRRAPASNKSSLIPVAERRNAVVGLRDESLLRILCKDFKTNKDVELTFKRIFRGGIDWDNIEHIRKINAWRNQIYGRGGKKAKEVIRWNEDEEYFIELYQHLLVVAALKGETALPKPNLICEDFNVFFRGKILTNKDGTNTTPRVDRGTYGFTSKLGRIDPQVKERIRAVVWDRNEELYRPVITEDMLAQYKNLKRKLKAKGVMQETTQSSKDLEHWQEF</sequence>
<name>A0A7C8IJH5_9PLEO</name>
<dbReference type="OrthoDB" id="3687991at2759"/>
<protein>
    <submittedName>
        <fullName evidence="2">Uncharacterized protein</fullName>
    </submittedName>
</protein>
<evidence type="ECO:0000313" key="2">
    <source>
        <dbReference type="EMBL" id="KAF2874367.1"/>
    </source>
</evidence>